<proteinExistence type="predicted"/>
<dbReference type="Pfam" id="PF12986">
    <property type="entry name" value="DUF3870"/>
    <property type="match status" value="1"/>
</dbReference>
<dbReference type="AlphaFoldDB" id="A0A3E2B6K3"/>
<name>A0A3E2B6K3_9FIRM</name>
<gene>
    <name evidence="2" type="ORF">DV520_00325</name>
</gene>
<keyword evidence="3" id="KW-1185">Reference proteome</keyword>
<accession>A0A3E2B6K3</accession>
<organism evidence="2 3">
    <name type="scientific">Evtepia gabavorous</name>
    <dbReference type="NCBI Taxonomy" id="2211183"/>
    <lineage>
        <taxon>Bacteria</taxon>
        <taxon>Bacillati</taxon>
        <taxon>Bacillota</taxon>
        <taxon>Clostridia</taxon>
        <taxon>Eubacteriales</taxon>
        <taxon>Evtepia</taxon>
    </lineage>
</organism>
<dbReference type="EMBL" id="QQRQ01000001">
    <property type="protein sequence ID" value="RFT07625.1"/>
    <property type="molecule type" value="Genomic_DNA"/>
</dbReference>
<sequence length="110" mass="12124">MTVPKVFLSGYAKLPDNTTAQKLYNHLVLVVTAESSTGTILDADCTMATELGRRFIRELLVGYALTRGPDPLVERLNQSYYGHLRKALQTCIKGICLQYGELSRSSTAAQ</sequence>
<feature type="domain" description="DUF3870" evidence="1">
    <location>
        <begin position="7"/>
        <end position="99"/>
    </location>
</feature>
<dbReference type="InterPro" id="IPR024617">
    <property type="entry name" value="DUF3870"/>
</dbReference>
<protein>
    <submittedName>
        <fullName evidence="2">DUF3870 domain-containing protein</fullName>
    </submittedName>
</protein>
<dbReference type="Proteomes" id="UP000260649">
    <property type="component" value="Unassembled WGS sequence"/>
</dbReference>
<dbReference type="GeneID" id="97994178"/>
<dbReference type="OrthoDB" id="7061730at2"/>
<dbReference type="RefSeq" id="WP_117141414.1">
    <property type="nucleotide sequence ID" value="NZ_CAKXKJ010000003.1"/>
</dbReference>
<evidence type="ECO:0000313" key="2">
    <source>
        <dbReference type="EMBL" id="RFT07625.1"/>
    </source>
</evidence>
<comment type="caution">
    <text evidence="2">The sequence shown here is derived from an EMBL/GenBank/DDBJ whole genome shotgun (WGS) entry which is preliminary data.</text>
</comment>
<reference evidence="2 3" key="1">
    <citation type="submission" date="2018-07" db="EMBL/GenBank/DDBJ databases">
        <title>GABA Modulating Bacteria of the Human Gut Microbiota.</title>
        <authorList>
            <person name="Strandwitz P."/>
            <person name="Kim K.H."/>
            <person name="Terekhova D."/>
            <person name="Liu J.K."/>
            <person name="Sharma A."/>
            <person name="Levering J."/>
            <person name="Mcdonald D."/>
            <person name="Dietrich D."/>
            <person name="Ramadhar T.R."/>
            <person name="Lekbua A."/>
            <person name="Mroue N."/>
            <person name="Liston C."/>
            <person name="Stewart E.J."/>
            <person name="Dubin M.J."/>
            <person name="Zengler K."/>
            <person name="Knight R."/>
            <person name="Gilbert J.A."/>
            <person name="Clardy J."/>
            <person name="Lewis K."/>
        </authorList>
    </citation>
    <scope>NUCLEOTIDE SEQUENCE [LARGE SCALE GENOMIC DNA]</scope>
    <source>
        <strain evidence="2 3">KLE1738</strain>
    </source>
</reference>
<evidence type="ECO:0000259" key="1">
    <source>
        <dbReference type="Pfam" id="PF12986"/>
    </source>
</evidence>
<evidence type="ECO:0000313" key="3">
    <source>
        <dbReference type="Proteomes" id="UP000260649"/>
    </source>
</evidence>